<name>A0A918THA9_9RHOB</name>
<gene>
    <name evidence="8" type="primary">phaE</name>
    <name evidence="8" type="ORF">GCM10007315_06650</name>
</gene>
<keyword evidence="3" id="KW-1003">Cell membrane</keyword>
<evidence type="ECO:0000256" key="1">
    <source>
        <dbReference type="ARBA" id="ARBA00004651"/>
    </source>
</evidence>
<protein>
    <submittedName>
        <fullName evidence="8">Na+/H+ antiporter subunit E</fullName>
    </submittedName>
</protein>
<dbReference type="EMBL" id="BMYJ01000002">
    <property type="protein sequence ID" value="GHC47511.1"/>
    <property type="molecule type" value="Genomic_DNA"/>
</dbReference>
<dbReference type="GO" id="GO:0005886">
    <property type="term" value="C:plasma membrane"/>
    <property type="evidence" value="ECO:0007669"/>
    <property type="project" value="UniProtKB-SubCell"/>
</dbReference>
<evidence type="ECO:0000313" key="8">
    <source>
        <dbReference type="EMBL" id="GHC47511.1"/>
    </source>
</evidence>
<evidence type="ECO:0000256" key="3">
    <source>
        <dbReference type="ARBA" id="ARBA00022475"/>
    </source>
</evidence>
<dbReference type="RefSeq" id="WP_189410211.1">
    <property type="nucleotide sequence ID" value="NZ_BMYJ01000002.1"/>
</dbReference>
<comment type="subcellular location">
    <subcellularLocation>
        <location evidence="1">Cell membrane</location>
        <topology evidence="1">Multi-pass membrane protein</topology>
    </subcellularLocation>
</comment>
<dbReference type="Pfam" id="PF01899">
    <property type="entry name" value="MNHE"/>
    <property type="match status" value="1"/>
</dbReference>
<dbReference type="InterPro" id="IPR002758">
    <property type="entry name" value="Cation_antiport_E"/>
</dbReference>
<evidence type="ECO:0000313" key="9">
    <source>
        <dbReference type="Proteomes" id="UP000638981"/>
    </source>
</evidence>
<dbReference type="GO" id="GO:0008324">
    <property type="term" value="F:monoatomic cation transmembrane transporter activity"/>
    <property type="evidence" value="ECO:0007669"/>
    <property type="project" value="InterPro"/>
</dbReference>
<keyword evidence="4 7" id="KW-0812">Transmembrane</keyword>
<keyword evidence="9" id="KW-1185">Reference proteome</keyword>
<dbReference type="AlphaFoldDB" id="A0A918THA9"/>
<comment type="similarity">
    <text evidence="2">Belongs to the CPA3 antiporters (TC 2.A.63) subunit E family.</text>
</comment>
<reference evidence="8" key="1">
    <citation type="journal article" date="2014" name="Int. J. Syst. Evol. Microbiol.">
        <title>Complete genome sequence of Corynebacterium casei LMG S-19264T (=DSM 44701T), isolated from a smear-ripened cheese.</title>
        <authorList>
            <consortium name="US DOE Joint Genome Institute (JGI-PGF)"/>
            <person name="Walter F."/>
            <person name="Albersmeier A."/>
            <person name="Kalinowski J."/>
            <person name="Ruckert C."/>
        </authorList>
    </citation>
    <scope>NUCLEOTIDE SEQUENCE</scope>
    <source>
        <strain evidence="8">KCTC 23310</strain>
    </source>
</reference>
<evidence type="ECO:0000256" key="2">
    <source>
        <dbReference type="ARBA" id="ARBA00006228"/>
    </source>
</evidence>
<proteinExistence type="inferred from homology"/>
<evidence type="ECO:0000256" key="7">
    <source>
        <dbReference type="SAM" id="Phobius"/>
    </source>
</evidence>
<evidence type="ECO:0000256" key="5">
    <source>
        <dbReference type="ARBA" id="ARBA00022989"/>
    </source>
</evidence>
<dbReference type="NCBIfam" id="NF006518">
    <property type="entry name" value="PRK08965.1-2"/>
    <property type="match status" value="1"/>
</dbReference>
<comment type="caution">
    <text evidence="8">The sequence shown here is derived from an EMBL/GenBank/DDBJ whole genome shotgun (WGS) entry which is preliminary data.</text>
</comment>
<reference evidence="8" key="2">
    <citation type="submission" date="2020-09" db="EMBL/GenBank/DDBJ databases">
        <authorList>
            <person name="Sun Q."/>
            <person name="Kim S."/>
        </authorList>
    </citation>
    <scope>NUCLEOTIDE SEQUENCE</scope>
    <source>
        <strain evidence="8">KCTC 23310</strain>
    </source>
</reference>
<feature type="transmembrane region" description="Helical" evidence="7">
    <location>
        <begin position="12"/>
        <end position="40"/>
    </location>
</feature>
<sequence length="162" mass="17934">MKRILPHPVLSATLLIVWLLLVNDLGLGNILLGLILALTIPLLTRPYWPDSPPIARPFLLIPYILLVTWDIILANIAVAKIILFMAPDRIQSRFITVPLDLKTPEAIALLSATITLTPGTVTADISTDGRALLIHSLHAPDPDAIRDDIKNRYESRLIRIFG</sequence>
<dbReference type="PANTHER" id="PTHR34584">
    <property type="entry name" value="NA(+)/H(+) ANTIPORTER SUBUNIT E1"/>
    <property type="match status" value="1"/>
</dbReference>
<feature type="transmembrane region" description="Helical" evidence="7">
    <location>
        <begin position="60"/>
        <end position="83"/>
    </location>
</feature>
<accession>A0A918THA9</accession>
<dbReference type="PIRSF" id="PIRSF019239">
    <property type="entry name" value="MrpE"/>
    <property type="match status" value="1"/>
</dbReference>
<keyword evidence="6 7" id="KW-0472">Membrane</keyword>
<evidence type="ECO:0000256" key="6">
    <source>
        <dbReference type="ARBA" id="ARBA00023136"/>
    </source>
</evidence>
<keyword evidence="5 7" id="KW-1133">Transmembrane helix</keyword>
<dbReference type="Proteomes" id="UP000638981">
    <property type="component" value="Unassembled WGS sequence"/>
</dbReference>
<evidence type="ECO:0000256" key="4">
    <source>
        <dbReference type="ARBA" id="ARBA00022692"/>
    </source>
</evidence>
<organism evidence="8 9">
    <name type="scientific">Neogemmobacter tilapiae</name>
    <dbReference type="NCBI Taxonomy" id="875041"/>
    <lineage>
        <taxon>Bacteria</taxon>
        <taxon>Pseudomonadati</taxon>
        <taxon>Pseudomonadota</taxon>
        <taxon>Alphaproteobacteria</taxon>
        <taxon>Rhodobacterales</taxon>
        <taxon>Paracoccaceae</taxon>
        <taxon>Neogemmobacter</taxon>
    </lineage>
</organism>
<dbReference type="PANTHER" id="PTHR34584:SF1">
    <property type="entry name" value="NA(+)_H(+) ANTIPORTER SUBUNIT E1"/>
    <property type="match status" value="1"/>
</dbReference>